<dbReference type="PATRIC" id="fig|1618486.3.peg.1042"/>
<dbReference type="GO" id="GO:0006567">
    <property type="term" value="P:L-threonine catabolic process"/>
    <property type="evidence" value="ECO:0007669"/>
    <property type="project" value="TreeGrafter"/>
</dbReference>
<dbReference type="GO" id="GO:0003941">
    <property type="term" value="F:L-serine ammonia-lyase activity"/>
    <property type="evidence" value="ECO:0007669"/>
    <property type="project" value="TreeGrafter"/>
</dbReference>
<evidence type="ECO:0000256" key="3">
    <source>
        <dbReference type="ARBA" id="ARBA00022898"/>
    </source>
</evidence>
<dbReference type="AlphaFoldDB" id="A0A0G0GD76"/>
<feature type="domain" description="Tryptophan synthase beta chain-like PALP" evidence="5">
    <location>
        <begin position="18"/>
        <end position="255"/>
    </location>
</feature>
<dbReference type="InterPro" id="IPR050147">
    <property type="entry name" value="Ser/Thr_Dehydratase"/>
</dbReference>
<keyword evidence="3" id="KW-0663">Pyridoxal phosphate</keyword>
<dbReference type="Pfam" id="PF00291">
    <property type="entry name" value="PALP"/>
    <property type="match status" value="1"/>
</dbReference>
<reference evidence="6 7" key="1">
    <citation type="journal article" date="2015" name="Nature">
        <title>rRNA introns, odd ribosomes, and small enigmatic genomes across a large radiation of phyla.</title>
        <authorList>
            <person name="Brown C.T."/>
            <person name="Hug L.A."/>
            <person name="Thomas B.C."/>
            <person name="Sharon I."/>
            <person name="Castelle C.J."/>
            <person name="Singh A."/>
            <person name="Wilkins M.J."/>
            <person name="Williams K.H."/>
            <person name="Banfield J.F."/>
        </authorList>
    </citation>
    <scope>NUCLEOTIDE SEQUENCE [LARGE SCALE GENOMIC DNA]</scope>
</reference>
<dbReference type="Gene3D" id="3.40.50.1100">
    <property type="match status" value="2"/>
</dbReference>
<dbReference type="PROSITE" id="PS00165">
    <property type="entry name" value="DEHYDRATASE_SER_THR"/>
    <property type="match status" value="1"/>
</dbReference>
<comment type="caution">
    <text evidence="6">The sequence shown here is derived from an EMBL/GenBank/DDBJ whole genome shotgun (WGS) entry which is preliminary data.</text>
</comment>
<comment type="cofactor">
    <cofactor evidence="1">
        <name>pyridoxal 5'-phosphate</name>
        <dbReference type="ChEBI" id="CHEBI:597326"/>
    </cofactor>
</comment>
<protein>
    <submittedName>
        <fullName evidence="6">Threonine ammonia-lyase</fullName>
    </submittedName>
</protein>
<proteinExistence type="inferred from homology"/>
<keyword evidence="4 6" id="KW-0456">Lyase</keyword>
<comment type="similarity">
    <text evidence="2">Belongs to the serine/threonine dehydratase family.</text>
</comment>
<dbReference type="GO" id="GO:0006565">
    <property type="term" value="P:L-serine catabolic process"/>
    <property type="evidence" value="ECO:0007669"/>
    <property type="project" value="TreeGrafter"/>
</dbReference>
<dbReference type="PANTHER" id="PTHR48078">
    <property type="entry name" value="THREONINE DEHYDRATASE, MITOCHONDRIAL-RELATED"/>
    <property type="match status" value="1"/>
</dbReference>
<dbReference type="PANTHER" id="PTHR48078:SF11">
    <property type="entry name" value="THREONINE DEHYDRATASE, MITOCHONDRIAL"/>
    <property type="match status" value="1"/>
</dbReference>
<evidence type="ECO:0000313" key="6">
    <source>
        <dbReference type="EMBL" id="KKQ24015.1"/>
    </source>
</evidence>
<evidence type="ECO:0000259" key="5">
    <source>
        <dbReference type="Pfam" id="PF00291"/>
    </source>
</evidence>
<evidence type="ECO:0000256" key="2">
    <source>
        <dbReference type="ARBA" id="ARBA00010869"/>
    </source>
</evidence>
<dbReference type="InterPro" id="IPR000634">
    <property type="entry name" value="Ser/Thr_deHydtase_PyrdxlP-BS"/>
</dbReference>
<organism evidence="6 7">
    <name type="scientific">Candidatus Roizmanbacteria bacterium GW2011_GWC2_37_13</name>
    <dbReference type="NCBI Taxonomy" id="1618486"/>
    <lineage>
        <taxon>Bacteria</taxon>
        <taxon>Candidatus Roizmaniibacteriota</taxon>
    </lineage>
</organism>
<dbReference type="Proteomes" id="UP000034917">
    <property type="component" value="Unassembled WGS sequence"/>
</dbReference>
<name>A0A0G0GD76_9BACT</name>
<dbReference type="GO" id="GO:0030170">
    <property type="term" value="F:pyridoxal phosphate binding"/>
    <property type="evidence" value="ECO:0007669"/>
    <property type="project" value="InterPro"/>
</dbReference>
<dbReference type="EMBL" id="LBSV01000020">
    <property type="protein sequence ID" value="KKQ24015.1"/>
    <property type="molecule type" value="Genomic_DNA"/>
</dbReference>
<dbReference type="GO" id="GO:0004794">
    <property type="term" value="F:threonine deaminase activity"/>
    <property type="evidence" value="ECO:0007669"/>
    <property type="project" value="TreeGrafter"/>
</dbReference>
<evidence type="ECO:0000313" key="7">
    <source>
        <dbReference type="Proteomes" id="UP000034917"/>
    </source>
</evidence>
<dbReference type="InterPro" id="IPR001926">
    <property type="entry name" value="TrpB-like_PALP"/>
</dbReference>
<dbReference type="FunFam" id="3.40.50.1100:FF:000005">
    <property type="entry name" value="Threonine dehydratase catabolic"/>
    <property type="match status" value="1"/>
</dbReference>
<accession>A0A0G0GD76</accession>
<dbReference type="InterPro" id="IPR036052">
    <property type="entry name" value="TrpB-like_PALP_sf"/>
</dbReference>
<sequence>MKNLFKQIEEAVKNLEGSVKKTPLQFSQRLSDLYQANIYLKREDLQEVRSYKIRGALNKMMSLTEKEKSLRVVTASAGNHGQGVAFSCNKLKVKGVIFMPRATPNQKVERVKYFGNGQVEIKLEGDTYDEAVAAAKKYSQRKGAVYVPAFDDEKVIAGQGTVAKEVYDQLKGDIDYVLVPIGGGGLISGVSVYLKEKNKNIRIVGVEAKGGNCMIKSFKAGKIVSLDSVDTFCDGCAVKTPGKLTFEICKKLLHTIMA</sequence>
<dbReference type="GO" id="GO:0009097">
    <property type="term" value="P:isoleucine biosynthetic process"/>
    <property type="evidence" value="ECO:0007669"/>
    <property type="project" value="TreeGrafter"/>
</dbReference>
<gene>
    <name evidence="6" type="ORF">US40_C0020G0005</name>
</gene>
<evidence type="ECO:0000256" key="1">
    <source>
        <dbReference type="ARBA" id="ARBA00001933"/>
    </source>
</evidence>
<dbReference type="SUPFAM" id="SSF53686">
    <property type="entry name" value="Tryptophan synthase beta subunit-like PLP-dependent enzymes"/>
    <property type="match status" value="1"/>
</dbReference>
<dbReference type="CDD" id="cd01562">
    <property type="entry name" value="Thr-dehyd"/>
    <property type="match status" value="1"/>
</dbReference>
<evidence type="ECO:0000256" key="4">
    <source>
        <dbReference type="ARBA" id="ARBA00023239"/>
    </source>
</evidence>